<evidence type="ECO:0000256" key="1">
    <source>
        <dbReference type="SAM" id="Phobius"/>
    </source>
</evidence>
<proteinExistence type="predicted"/>
<keyword evidence="1" id="KW-1133">Transmembrane helix</keyword>
<keyword evidence="1" id="KW-0472">Membrane</keyword>
<keyword evidence="1" id="KW-0812">Transmembrane</keyword>
<accession>A0AAD7I8C4</accession>
<dbReference type="AlphaFoldDB" id="A0AAD7I8C4"/>
<dbReference type="Proteomes" id="UP001215598">
    <property type="component" value="Unassembled WGS sequence"/>
</dbReference>
<reference evidence="2" key="1">
    <citation type="submission" date="2023-03" db="EMBL/GenBank/DDBJ databases">
        <title>Massive genome expansion in bonnet fungi (Mycena s.s.) driven by repeated elements and novel gene families across ecological guilds.</title>
        <authorList>
            <consortium name="Lawrence Berkeley National Laboratory"/>
            <person name="Harder C.B."/>
            <person name="Miyauchi S."/>
            <person name="Viragh M."/>
            <person name="Kuo A."/>
            <person name="Thoen E."/>
            <person name="Andreopoulos B."/>
            <person name="Lu D."/>
            <person name="Skrede I."/>
            <person name="Drula E."/>
            <person name="Henrissat B."/>
            <person name="Morin E."/>
            <person name="Kohler A."/>
            <person name="Barry K."/>
            <person name="LaButti K."/>
            <person name="Morin E."/>
            <person name="Salamov A."/>
            <person name="Lipzen A."/>
            <person name="Mereny Z."/>
            <person name="Hegedus B."/>
            <person name="Baldrian P."/>
            <person name="Stursova M."/>
            <person name="Weitz H."/>
            <person name="Taylor A."/>
            <person name="Grigoriev I.V."/>
            <person name="Nagy L.G."/>
            <person name="Martin F."/>
            <person name="Kauserud H."/>
        </authorList>
    </citation>
    <scope>NUCLEOTIDE SEQUENCE</scope>
    <source>
        <strain evidence="2">CBHHK182m</strain>
    </source>
</reference>
<comment type="caution">
    <text evidence="2">The sequence shown here is derived from an EMBL/GenBank/DDBJ whole genome shotgun (WGS) entry which is preliminary data.</text>
</comment>
<gene>
    <name evidence="2" type="ORF">B0H16DRAFT_107946</name>
</gene>
<sequence>MKRRALLGTAIGAQERPQETINVARSRIPISLGSFNCMYIAMVFHPFVWALIQATAVLHVRAAAQNVTLVAGSSSNITFNGGGWEAGGQWNSLDPENEPCSSPAGMYTSTRNTSVTIVFQGTAIYYVGWNNSRNAYYESTLDGVYEGGFFASLSLKPQYCNVVQYTRTGLTNTQHTLTMSFNAIGYQQFDNITSEIAISGVIITTDDKRNRRRRNSDTHRQRQ</sequence>
<evidence type="ECO:0000313" key="3">
    <source>
        <dbReference type="Proteomes" id="UP001215598"/>
    </source>
</evidence>
<name>A0AAD7I8C4_9AGAR</name>
<organism evidence="2 3">
    <name type="scientific">Mycena metata</name>
    <dbReference type="NCBI Taxonomy" id="1033252"/>
    <lineage>
        <taxon>Eukaryota</taxon>
        <taxon>Fungi</taxon>
        <taxon>Dikarya</taxon>
        <taxon>Basidiomycota</taxon>
        <taxon>Agaricomycotina</taxon>
        <taxon>Agaricomycetes</taxon>
        <taxon>Agaricomycetidae</taxon>
        <taxon>Agaricales</taxon>
        <taxon>Marasmiineae</taxon>
        <taxon>Mycenaceae</taxon>
        <taxon>Mycena</taxon>
    </lineage>
</organism>
<dbReference type="Gene3D" id="2.60.120.260">
    <property type="entry name" value="Galactose-binding domain-like"/>
    <property type="match status" value="1"/>
</dbReference>
<feature type="transmembrane region" description="Helical" evidence="1">
    <location>
        <begin position="33"/>
        <end position="52"/>
    </location>
</feature>
<keyword evidence="3" id="KW-1185">Reference proteome</keyword>
<protein>
    <submittedName>
        <fullName evidence="2">Uncharacterized protein</fullName>
    </submittedName>
</protein>
<dbReference type="EMBL" id="JARKIB010000118">
    <property type="protein sequence ID" value="KAJ7737055.1"/>
    <property type="molecule type" value="Genomic_DNA"/>
</dbReference>
<evidence type="ECO:0000313" key="2">
    <source>
        <dbReference type="EMBL" id="KAJ7737055.1"/>
    </source>
</evidence>